<feature type="compositionally biased region" description="Basic and acidic residues" evidence="1">
    <location>
        <begin position="16"/>
        <end position="26"/>
    </location>
</feature>
<comment type="caution">
    <text evidence="2">The sequence shown here is derived from an EMBL/GenBank/DDBJ whole genome shotgun (WGS) entry which is preliminary data.</text>
</comment>
<feature type="region of interest" description="Disordered" evidence="1">
    <location>
        <begin position="16"/>
        <end position="60"/>
    </location>
</feature>
<reference evidence="2 3" key="1">
    <citation type="journal article" date="2016" name="Genome Biol. Evol.">
        <title>Gene Family Evolution Reflects Adaptation to Soil Environmental Stressors in the Genome of the Collembolan Orchesella cincta.</title>
        <authorList>
            <person name="Faddeeva-Vakhrusheva A."/>
            <person name="Derks M.F."/>
            <person name="Anvar S.Y."/>
            <person name="Agamennone V."/>
            <person name="Suring W."/>
            <person name="Smit S."/>
            <person name="van Straalen N.M."/>
            <person name="Roelofs D."/>
        </authorList>
    </citation>
    <scope>NUCLEOTIDE SEQUENCE [LARGE SCALE GENOMIC DNA]</scope>
    <source>
        <tissue evidence="2">Mixed pool</tissue>
    </source>
</reference>
<dbReference type="EMBL" id="LJIJ01003005">
    <property type="protein sequence ID" value="ODM88980.1"/>
    <property type="molecule type" value="Genomic_DNA"/>
</dbReference>
<evidence type="ECO:0000313" key="3">
    <source>
        <dbReference type="Proteomes" id="UP000094527"/>
    </source>
</evidence>
<sequence length="80" mass="8699">MFLLEKFESREKCDGKLRDSARKTMEGDASSTIDSSSEAMDQQNSLAANNFDGGGGGDARVSAQQRIPAVVLMKRVIRMS</sequence>
<keyword evidence="3" id="KW-1185">Reference proteome</keyword>
<dbReference type="AlphaFoldDB" id="A0A1D2M7L7"/>
<protein>
    <submittedName>
        <fullName evidence="2">Uncharacterized protein</fullName>
    </submittedName>
</protein>
<gene>
    <name evidence="2" type="ORF">Ocin01_17702</name>
</gene>
<organism evidence="2 3">
    <name type="scientific">Orchesella cincta</name>
    <name type="common">Springtail</name>
    <name type="synonym">Podura cincta</name>
    <dbReference type="NCBI Taxonomy" id="48709"/>
    <lineage>
        <taxon>Eukaryota</taxon>
        <taxon>Metazoa</taxon>
        <taxon>Ecdysozoa</taxon>
        <taxon>Arthropoda</taxon>
        <taxon>Hexapoda</taxon>
        <taxon>Collembola</taxon>
        <taxon>Entomobryomorpha</taxon>
        <taxon>Entomobryoidea</taxon>
        <taxon>Orchesellidae</taxon>
        <taxon>Orchesellinae</taxon>
        <taxon>Orchesella</taxon>
    </lineage>
</organism>
<evidence type="ECO:0000256" key="1">
    <source>
        <dbReference type="SAM" id="MobiDB-lite"/>
    </source>
</evidence>
<proteinExistence type="predicted"/>
<evidence type="ECO:0000313" key="2">
    <source>
        <dbReference type="EMBL" id="ODM88980.1"/>
    </source>
</evidence>
<accession>A0A1D2M7L7</accession>
<name>A0A1D2M7L7_ORCCI</name>
<feature type="compositionally biased region" description="Polar residues" evidence="1">
    <location>
        <begin position="29"/>
        <end position="48"/>
    </location>
</feature>
<dbReference type="Proteomes" id="UP000094527">
    <property type="component" value="Unassembled WGS sequence"/>
</dbReference>